<dbReference type="AlphaFoldDB" id="I4AHA6"/>
<dbReference type="Proteomes" id="UP000006054">
    <property type="component" value="Chromosome"/>
</dbReference>
<sequence length="322" mass="37551">MKSICIIKTPFFSVIIPTYNRANLIVATLDSIFNQIFDRELEGEIIFYEVILVDDGSTDTTREVIETTYLDTNSEKFESRLRYFQKDNEERSAARNFGIDKARGSYILFFDSDDFMQSHHLQTLYTTIKENPEAQFLATKFEFENEGKIFPSHISHLKEGFYDYKLILEGSYFGTLVCFDRKLIESKEGLKPFPTEFNICEDWIFLFRNLFAHNIPIYVIDKTTITVNDHPNRSMADNQKVILARLEATIFLENEVELSNSELNILKGYSYQFCAVHSYIDKNRKQAFGFWKKMVSYLGYNKNTITLGIKVLIGKSVIEKLK</sequence>
<dbReference type="PANTHER" id="PTHR22916">
    <property type="entry name" value="GLYCOSYLTRANSFERASE"/>
    <property type="match status" value="1"/>
</dbReference>
<dbReference type="CDD" id="cd00761">
    <property type="entry name" value="Glyco_tranf_GTA_type"/>
    <property type="match status" value="1"/>
</dbReference>
<keyword evidence="2" id="KW-0808">Transferase</keyword>
<protein>
    <submittedName>
        <fullName evidence="2">Glycosyl transferase</fullName>
    </submittedName>
</protein>
<dbReference type="Pfam" id="PF00535">
    <property type="entry name" value="Glycos_transf_2"/>
    <property type="match status" value="1"/>
</dbReference>
<keyword evidence="3" id="KW-1185">Reference proteome</keyword>
<evidence type="ECO:0000313" key="2">
    <source>
        <dbReference type="EMBL" id="AFM03341.1"/>
    </source>
</evidence>
<organism evidence="2 3">
    <name type="scientific">Bernardetia litoralis (strain ATCC 23117 / DSM 6794 / NBRC 15988 / NCIMB 1366 / Fx l1 / Sio-4)</name>
    <name type="common">Flexibacter litoralis</name>
    <dbReference type="NCBI Taxonomy" id="880071"/>
    <lineage>
        <taxon>Bacteria</taxon>
        <taxon>Pseudomonadati</taxon>
        <taxon>Bacteroidota</taxon>
        <taxon>Cytophagia</taxon>
        <taxon>Cytophagales</taxon>
        <taxon>Bernardetiaceae</taxon>
        <taxon>Bernardetia</taxon>
    </lineage>
</organism>
<dbReference type="KEGG" id="fli:Fleli_0885"/>
<dbReference type="Gene3D" id="3.90.550.10">
    <property type="entry name" value="Spore Coat Polysaccharide Biosynthesis Protein SpsA, Chain A"/>
    <property type="match status" value="1"/>
</dbReference>
<feature type="domain" description="Glycosyltransferase 2-like" evidence="1">
    <location>
        <begin position="13"/>
        <end position="156"/>
    </location>
</feature>
<gene>
    <name evidence="2" type="ordered locus">Fleli_0885</name>
</gene>
<evidence type="ECO:0000313" key="3">
    <source>
        <dbReference type="Proteomes" id="UP000006054"/>
    </source>
</evidence>
<proteinExistence type="predicted"/>
<dbReference type="eggNOG" id="COG0463">
    <property type="taxonomic scope" value="Bacteria"/>
</dbReference>
<dbReference type="GO" id="GO:0016758">
    <property type="term" value="F:hexosyltransferase activity"/>
    <property type="evidence" value="ECO:0007669"/>
    <property type="project" value="UniProtKB-ARBA"/>
</dbReference>
<name>I4AHA6_BERLS</name>
<dbReference type="PANTHER" id="PTHR22916:SF3">
    <property type="entry name" value="UDP-GLCNAC:BETAGAL BETA-1,3-N-ACETYLGLUCOSAMINYLTRANSFERASE-LIKE PROTEIN 1"/>
    <property type="match status" value="1"/>
</dbReference>
<dbReference type="OrthoDB" id="6307329at2"/>
<accession>I4AHA6</accession>
<dbReference type="HOGENOM" id="CLU_025996_25_0_10"/>
<dbReference type="SUPFAM" id="SSF53448">
    <property type="entry name" value="Nucleotide-diphospho-sugar transferases"/>
    <property type="match status" value="1"/>
</dbReference>
<dbReference type="InterPro" id="IPR001173">
    <property type="entry name" value="Glyco_trans_2-like"/>
</dbReference>
<reference evidence="3" key="1">
    <citation type="submission" date="2012-06" db="EMBL/GenBank/DDBJ databases">
        <title>The complete genome of Flexibacter litoralis DSM 6794.</title>
        <authorList>
            <person name="Lucas S."/>
            <person name="Copeland A."/>
            <person name="Lapidus A."/>
            <person name="Glavina del Rio T."/>
            <person name="Dalin E."/>
            <person name="Tice H."/>
            <person name="Bruce D."/>
            <person name="Goodwin L."/>
            <person name="Pitluck S."/>
            <person name="Peters L."/>
            <person name="Ovchinnikova G."/>
            <person name="Lu M."/>
            <person name="Kyrpides N."/>
            <person name="Mavromatis K."/>
            <person name="Ivanova N."/>
            <person name="Brettin T."/>
            <person name="Detter J.C."/>
            <person name="Han C."/>
            <person name="Larimer F."/>
            <person name="Land M."/>
            <person name="Hauser L."/>
            <person name="Markowitz V."/>
            <person name="Cheng J.-F."/>
            <person name="Hugenholtz P."/>
            <person name="Woyke T."/>
            <person name="Wu D."/>
            <person name="Spring S."/>
            <person name="Lang E."/>
            <person name="Kopitz M."/>
            <person name="Brambilla E."/>
            <person name="Klenk H.-P."/>
            <person name="Eisen J.A."/>
        </authorList>
    </citation>
    <scope>NUCLEOTIDE SEQUENCE [LARGE SCALE GENOMIC DNA]</scope>
    <source>
        <strain evidence="3">ATCC 23117 / DSM 6794 / NBRC 15988 / NCIMB 1366 / Sio-4</strain>
    </source>
</reference>
<dbReference type="STRING" id="880071.Fleli_0885"/>
<dbReference type="EMBL" id="CP003345">
    <property type="protein sequence ID" value="AFM03341.1"/>
    <property type="molecule type" value="Genomic_DNA"/>
</dbReference>
<dbReference type="InterPro" id="IPR029044">
    <property type="entry name" value="Nucleotide-diphossugar_trans"/>
</dbReference>
<evidence type="ECO:0000259" key="1">
    <source>
        <dbReference type="Pfam" id="PF00535"/>
    </source>
</evidence>